<dbReference type="Pfam" id="PF00176">
    <property type="entry name" value="SNF2-rel_dom"/>
    <property type="match status" value="1"/>
</dbReference>
<feature type="domain" description="WW" evidence="11">
    <location>
        <begin position="1219"/>
        <end position="1247"/>
    </location>
</feature>
<dbReference type="SMART" id="SM00487">
    <property type="entry name" value="DEXDc"/>
    <property type="match status" value="1"/>
</dbReference>
<dbReference type="GO" id="GO:0006338">
    <property type="term" value="P:chromatin remodeling"/>
    <property type="evidence" value="ECO:0007669"/>
    <property type="project" value="TreeGrafter"/>
</dbReference>
<dbReference type="InterPro" id="IPR039448">
    <property type="entry name" value="Beta_helix"/>
</dbReference>
<evidence type="ECO:0000259" key="12">
    <source>
        <dbReference type="PROSITE" id="PS51192"/>
    </source>
</evidence>
<dbReference type="Pfam" id="PF13229">
    <property type="entry name" value="Beta_helix"/>
    <property type="match status" value="1"/>
</dbReference>
<dbReference type="PROSITE" id="PS51192">
    <property type="entry name" value="HELICASE_ATP_BIND_1"/>
    <property type="match status" value="1"/>
</dbReference>
<feature type="region of interest" description="Disordered" evidence="10">
    <location>
        <begin position="1"/>
        <end position="100"/>
    </location>
</feature>
<dbReference type="SMART" id="SM00490">
    <property type="entry name" value="HELICc"/>
    <property type="match status" value="1"/>
</dbReference>
<dbReference type="FunFam" id="3.40.50.10810:FF:000005">
    <property type="entry name" value="Photoperiod-independent early flowering 1"/>
    <property type="match status" value="1"/>
</dbReference>
<dbReference type="PROSITE" id="PS51194">
    <property type="entry name" value="HELICASE_CTER"/>
    <property type="match status" value="1"/>
</dbReference>
<dbReference type="SUPFAM" id="SSF51126">
    <property type="entry name" value="Pectin lyase-like"/>
    <property type="match status" value="1"/>
</dbReference>
<dbReference type="InterPro" id="IPR012334">
    <property type="entry name" value="Pectin_lyas_fold"/>
</dbReference>
<dbReference type="PANTHER" id="PTHR45685:SF1">
    <property type="entry name" value="HELICASE SRCAP"/>
    <property type="match status" value="1"/>
</dbReference>
<dbReference type="Gene3D" id="3.40.50.10810">
    <property type="entry name" value="Tandem AAA-ATPase domain"/>
    <property type="match status" value="1"/>
</dbReference>
<evidence type="ECO:0000256" key="1">
    <source>
        <dbReference type="ARBA" id="ARBA00004123"/>
    </source>
</evidence>
<evidence type="ECO:0000256" key="9">
    <source>
        <dbReference type="ARBA" id="ARBA00023242"/>
    </source>
</evidence>
<dbReference type="PANTHER" id="PTHR45685">
    <property type="entry name" value="HELICASE SRCAP-RELATED"/>
    <property type="match status" value="1"/>
</dbReference>
<reference evidence="15" key="2">
    <citation type="submission" date="2011-02" db="EMBL/GenBank/DDBJ databases">
        <authorList>
            <person name="MacLean D."/>
        </authorList>
    </citation>
    <scope>NUCLEOTIDE SEQUENCE</scope>
</reference>
<keyword evidence="5" id="KW-0347">Helicase</keyword>
<dbReference type="InterPro" id="IPR011050">
    <property type="entry name" value="Pectin_lyase_fold/virulence"/>
</dbReference>
<dbReference type="InterPro" id="IPR036047">
    <property type="entry name" value="F-box-like_dom_sf"/>
</dbReference>
<organism evidence="15">
    <name type="scientific">Albugo laibachii Nc14</name>
    <dbReference type="NCBI Taxonomy" id="890382"/>
    <lineage>
        <taxon>Eukaryota</taxon>
        <taxon>Sar</taxon>
        <taxon>Stramenopiles</taxon>
        <taxon>Oomycota</taxon>
        <taxon>Peronosporomycetes</taxon>
        <taxon>Albuginales</taxon>
        <taxon>Albuginaceae</taxon>
        <taxon>Albugo</taxon>
    </lineage>
</organism>
<evidence type="ECO:0000256" key="8">
    <source>
        <dbReference type="ARBA" id="ARBA00023125"/>
    </source>
</evidence>
<dbReference type="InterPro" id="IPR001202">
    <property type="entry name" value="WW_dom"/>
</dbReference>
<keyword evidence="4" id="KW-0378">Hydrolase</keyword>
<dbReference type="CDD" id="cd18003">
    <property type="entry name" value="DEXQc_SRCAP"/>
    <property type="match status" value="1"/>
</dbReference>
<proteinExistence type="inferred from homology"/>
<evidence type="ECO:0000259" key="14">
    <source>
        <dbReference type="PROSITE" id="PS51204"/>
    </source>
</evidence>
<evidence type="ECO:0000256" key="7">
    <source>
        <dbReference type="ARBA" id="ARBA00022853"/>
    </source>
</evidence>
<evidence type="ECO:0000256" key="2">
    <source>
        <dbReference type="ARBA" id="ARBA00009220"/>
    </source>
</evidence>
<dbReference type="SUPFAM" id="SSF52540">
    <property type="entry name" value="P-loop containing nucleoside triphosphate hydrolases"/>
    <property type="match status" value="2"/>
</dbReference>
<dbReference type="PROSITE" id="PS51204">
    <property type="entry name" value="HSA"/>
    <property type="match status" value="1"/>
</dbReference>
<evidence type="ECO:0000256" key="4">
    <source>
        <dbReference type="ARBA" id="ARBA00022801"/>
    </source>
</evidence>
<evidence type="ECO:0000256" key="10">
    <source>
        <dbReference type="SAM" id="MobiDB-lite"/>
    </source>
</evidence>
<evidence type="ECO:0000256" key="6">
    <source>
        <dbReference type="ARBA" id="ARBA00022840"/>
    </source>
</evidence>
<evidence type="ECO:0000313" key="15">
    <source>
        <dbReference type="EMBL" id="CCA22986.1"/>
    </source>
</evidence>
<dbReference type="GO" id="GO:0004386">
    <property type="term" value="F:helicase activity"/>
    <property type="evidence" value="ECO:0007669"/>
    <property type="project" value="UniProtKB-KW"/>
</dbReference>
<dbReference type="Pfam" id="PF07529">
    <property type="entry name" value="HSA"/>
    <property type="match status" value="1"/>
</dbReference>
<dbReference type="SUPFAM" id="SSF81383">
    <property type="entry name" value="F-box domain"/>
    <property type="match status" value="1"/>
</dbReference>
<dbReference type="CDD" id="cd18793">
    <property type="entry name" value="SF2_C_SNF"/>
    <property type="match status" value="1"/>
</dbReference>
<dbReference type="GO" id="GO:0003677">
    <property type="term" value="F:DNA binding"/>
    <property type="evidence" value="ECO:0007669"/>
    <property type="project" value="UniProtKB-KW"/>
</dbReference>
<keyword evidence="8" id="KW-0238">DNA-binding</keyword>
<protein>
    <submittedName>
        <fullName evidence="15">Uncharacterized protein AlNc14C175G8103</fullName>
    </submittedName>
</protein>
<feature type="domain" description="Helicase ATP-binding" evidence="12">
    <location>
        <begin position="363"/>
        <end position="528"/>
    </location>
</feature>
<dbReference type="EMBL" id="FR824220">
    <property type="protein sequence ID" value="CCA22986.1"/>
    <property type="molecule type" value="Genomic_DNA"/>
</dbReference>
<dbReference type="SMART" id="SM00573">
    <property type="entry name" value="HSA"/>
    <property type="match status" value="1"/>
</dbReference>
<dbReference type="Gene3D" id="2.160.20.10">
    <property type="entry name" value="Single-stranded right-handed beta-helix, Pectin lyase-like"/>
    <property type="match status" value="1"/>
</dbReference>
<name>F0WNU3_9STRA</name>
<dbReference type="InterPro" id="IPR014012">
    <property type="entry name" value="HSA_dom"/>
</dbReference>
<dbReference type="InterPro" id="IPR038718">
    <property type="entry name" value="SNF2-like_sf"/>
</dbReference>
<comment type="similarity">
    <text evidence="2">Belongs to the SNF2/RAD54 helicase family. SWR1 subfamily.</text>
</comment>
<dbReference type="InterPro" id="IPR050520">
    <property type="entry name" value="INO80/SWR1_helicase"/>
</dbReference>
<gene>
    <name evidence="15" type="primary">AlNc14C175G8103</name>
    <name evidence="15" type="ORF">ALNC14_091290</name>
</gene>
<reference evidence="15" key="1">
    <citation type="journal article" date="2011" name="PLoS Biol.">
        <title>Gene gain and loss during evolution of obligate parasitism in the white rust pathogen of Arabidopsis thaliana.</title>
        <authorList>
            <person name="Kemen E."/>
            <person name="Gardiner A."/>
            <person name="Schultz-Larsen T."/>
            <person name="Kemen A.C."/>
            <person name="Balmuth A.L."/>
            <person name="Robert-Seilaniantz A."/>
            <person name="Bailey K."/>
            <person name="Holub E."/>
            <person name="Studholme D.J."/>
            <person name="Maclean D."/>
            <person name="Jones J.D."/>
        </authorList>
    </citation>
    <scope>NUCLEOTIDE SEQUENCE</scope>
</reference>
<dbReference type="InterPro" id="IPR001650">
    <property type="entry name" value="Helicase_C-like"/>
</dbReference>
<dbReference type="Pfam" id="PF00271">
    <property type="entry name" value="Helicase_C"/>
    <property type="match status" value="1"/>
</dbReference>
<keyword evidence="3" id="KW-0547">Nucleotide-binding</keyword>
<feature type="compositionally biased region" description="Basic residues" evidence="10">
    <location>
        <begin position="24"/>
        <end position="34"/>
    </location>
</feature>
<keyword evidence="9" id="KW-0539">Nucleus</keyword>
<dbReference type="HOGENOM" id="CLU_243468_0_0_1"/>
<feature type="compositionally biased region" description="Polar residues" evidence="10">
    <location>
        <begin position="85"/>
        <end position="100"/>
    </location>
</feature>
<feature type="compositionally biased region" description="Pro residues" evidence="10">
    <location>
        <begin position="65"/>
        <end position="84"/>
    </location>
</feature>
<keyword evidence="6" id="KW-0067">ATP-binding</keyword>
<accession>F0WNU3</accession>
<dbReference type="GO" id="GO:0005524">
    <property type="term" value="F:ATP binding"/>
    <property type="evidence" value="ECO:0007669"/>
    <property type="project" value="UniProtKB-KW"/>
</dbReference>
<dbReference type="Gene3D" id="1.20.120.850">
    <property type="entry name" value="SWI2/SNF2 ATPases, N-terminal domain"/>
    <property type="match status" value="1"/>
</dbReference>
<dbReference type="InterPro" id="IPR049730">
    <property type="entry name" value="SNF2/RAD54-like_C"/>
</dbReference>
<evidence type="ECO:0000256" key="5">
    <source>
        <dbReference type="ARBA" id="ARBA00022806"/>
    </source>
</evidence>
<dbReference type="GO" id="GO:0000812">
    <property type="term" value="C:Swr1 complex"/>
    <property type="evidence" value="ECO:0007669"/>
    <property type="project" value="TreeGrafter"/>
</dbReference>
<dbReference type="GO" id="GO:0042393">
    <property type="term" value="F:histone binding"/>
    <property type="evidence" value="ECO:0007669"/>
    <property type="project" value="TreeGrafter"/>
</dbReference>
<dbReference type="InterPro" id="IPR014001">
    <property type="entry name" value="Helicase_ATP-bd"/>
</dbReference>
<dbReference type="InterPro" id="IPR000330">
    <property type="entry name" value="SNF2_N"/>
</dbReference>
<dbReference type="FunFam" id="3.40.50.300:FF:002272">
    <property type="entry name" value="protein PHOTOPERIOD-INDEPENDENT EARLY FLOWERING 1 isoform X1"/>
    <property type="match status" value="1"/>
</dbReference>
<feature type="domain" description="Helicase C-terminal" evidence="13">
    <location>
        <begin position="886"/>
        <end position="1036"/>
    </location>
</feature>
<comment type="subcellular location">
    <subcellularLocation>
        <location evidence="1">Nucleus</location>
    </subcellularLocation>
</comment>
<evidence type="ECO:0000256" key="3">
    <source>
        <dbReference type="ARBA" id="ARBA00022741"/>
    </source>
</evidence>
<dbReference type="PROSITE" id="PS50020">
    <property type="entry name" value="WW_DOMAIN_2"/>
    <property type="match status" value="1"/>
</dbReference>
<dbReference type="Gene3D" id="3.40.50.300">
    <property type="entry name" value="P-loop containing nucleotide triphosphate hydrolases"/>
    <property type="match status" value="1"/>
</dbReference>
<dbReference type="GO" id="GO:0016887">
    <property type="term" value="F:ATP hydrolysis activity"/>
    <property type="evidence" value="ECO:0007669"/>
    <property type="project" value="TreeGrafter"/>
</dbReference>
<evidence type="ECO:0000259" key="13">
    <source>
        <dbReference type="PROSITE" id="PS51194"/>
    </source>
</evidence>
<feature type="domain" description="HSA" evidence="14">
    <location>
        <begin position="183"/>
        <end position="255"/>
    </location>
</feature>
<keyword evidence="7" id="KW-0156">Chromatin regulator</keyword>
<dbReference type="InterPro" id="IPR027417">
    <property type="entry name" value="P-loop_NTPase"/>
</dbReference>
<evidence type="ECO:0000259" key="11">
    <source>
        <dbReference type="PROSITE" id="PS50020"/>
    </source>
</evidence>
<sequence>MQHSGTSRPRSVAKKSSKGSSNHRQSRRINRKLLKAPETAPTAETSEIAPPDAPKRAPNASARIPPVPKTTPPDSQPLHPPPPSFTASETPSFSLQSPLNTSIPDFQAPWLQRKAEILTRLAELTFENCTSDSPSIQLSNAPPMDVQKALHSPQIRNFEQANPHTTPVTSGNRRLLRRKRLRFGENPLLERGQYHRDYLLQEMEWMAADFAQEHKWKGKTARTLGTSLASYHRKRANLTARKEKTDMKAQRRVAGRMARDIKRFWVKIDKLVQFQHKLQADQIRKSVMDRQLKTLVLQTEQYASALAATFQKSSSHAPEAPMDGTEPRKKPSVWSFHSFQRPFLLTNRLELREYQIAGVAWLIRMCEKRINGILADEMGLGKTIQTITLLAHLASQHRLWGPHLIIVPTSCLVNWEMELKRWCPAFKVLTYFGSAKRRKLLRQGWSKPNTFHVCVTSYQLVVQDAHCFKRKKWYYVILDEAHHIKNWKSLRWQTLLTLHSQRRLLLTGTPLQNHILELWALMHFLMPHLFASRKEFTYWFQQPLSVMSESSEVDHALVTQLHGIIRPFVLRRLKKDVAKQLPRKVEHVIHCQLSRRQQSLYESFLAQSSTRSAMSQSNGNFLSLMNILMQLRKVCNHPDLFQARPIASPLDLPVRYFRLPSRMYALTDEPWRLSYACTGLVDREGAFSDTYARQKRLFVEDLHVEAHGPLVCDAWMESILNAERSDLQARRRSLERVYRLWHALNGSPVFGVDRRRAVSMPMLISAAMHVHKARSQARSEMDHWLGSSLWKPLVRSPEERIAHVIDRMQFCVCVVPKARARRPFLRPFGRGFPGFLTHLRRRENMERAMVPLAAKLVRPYHSMYSRTQMSFPDKKLVQFDCGKLQELAVLLCRLRREGHRCLIFTQMTSMLNILEQFLNLHGHTYFRLDGSTRVEKRQMLMEKFNQDSSIFCFILSTRSGGLGINLTGADTVIFYDSDWNPAMDAQAQDRAHRIGQTREVHIYRLVTLSTVEDNILRKAQQKRNLETLVMTKGQFTTDFFSSWSLCELVRGPEALVEMEDEEVAFKGEDLDLERMMANVEDEDDVIAMRDAKAQALQEELEFQDDKSVDSESIPMEGFKLEDSLTRVHQYALQYQRNATPISLQAIEHEMEAQAMERACDVERVEELKSLEDVALIEQGDLIAGVDDLQDTESYADFFKRKRSDVHFQRRKRQLTGAAWQSLRCKDTRHRFYYNVDTKQAVWDAPSILVEMEMYQYAKRYKFAGLPTRVMLGMLLYLKELHRIQSVRLVCRSWKLAADNPQLCRRLHATDAWKHAIESACVGETILLASGVYELDEKLCIRRPIRLLAAEDAHVELVMRSPTAQLCWEANGGLLQGFYLARRSQVCGTAWQHLLCVSGGVRVVYCDFDGLSGNACIAVRGSSRCISKVYFQQNRIMNGSTGILIAKPDCQVILHGNSIVQNRIAGVVVLAGHVLLKQNKIACNGRFGVRLMYHAGNVIVEDNVFSQHLCKSLDVEKSARRFVVRWNVGITRDQDETEMEPLPHHHGTVRVWTYAVKPRPPVLNLCSPYSMMQTLLKARMGLPGRPQVEYERVLMQLQSTCEIEEKIQRPKKQSKEAQAANLNI</sequence>